<keyword evidence="8" id="KW-0378">Hydrolase</keyword>
<evidence type="ECO:0000256" key="9">
    <source>
        <dbReference type="ARBA" id="ARBA00022833"/>
    </source>
</evidence>
<evidence type="ECO:0000256" key="13">
    <source>
        <dbReference type="PROSITE-ProRule" id="PRU01379"/>
    </source>
</evidence>
<dbReference type="GO" id="GO:0004181">
    <property type="term" value="F:metallocarboxypeptidase activity"/>
    <property type="evidence" value="ECO:0007669"/>
    <property type="project" value="InterPro"/>
</dbReference>
<dbReference type="GO" id="GO:0008270">
    <property type="term" value="F:zinc ion binding"/>
    <property type="evidence" value="ECO:0007669"/>
    <property type="project" value="InterPro"/>
</dbReference>
<evidence type="ECO:0000259" key="14">
    <source>
        <dbReference type="PROSITE" id="PS52035"/>
    </source>
</evidence>
<evidence type="ECO:0000256" key="12">
    <source>
        <dbReference type="ARBA" id="ARBA00057299"/>
    </source>
</evidence>
<evidence type="ECO:0000313" key="15">
    <source>
        <dbReference type="EMBL" id="KAI1694526.1"/>
    </source>
</evidence>
<dbReference type="Proteomes" id="UP001201812">
    <property type="component" value="Unassembled WGS sequence"/>
</dbReference>
<dbReference type="InterPro" id="IPR000834">
    <property type="entry name" value="Peptidase_M14"/>
</dbReference>
<evidence type="ECO:0000256" key="5">
    <source>
        <dbReference type="ARBA" id="ARBA00022645"/>
    </source>
</evidence>
<reference evidence="15" key="1">
    <citation type="submission" date="2022-01" db="EMBL/GenBank/DDBJ databases">
        <title>Genome Sequence Resource for Two Populations of Ditylenchus destructor, the Migratory Endoparasitic Phytonematode.</title>
        <authorList>
            <person name="Zhang H."/>
            <person name="Lin R."/>
            <person name="Xie B."/>
        </authorList>
    </citation>
    <scope>NUCLEOTIDE SEQUENCE</scope>
    <source>
        <strain evidence="15">BazhouSP</strain>
    </source>
</reference>
<dbReference type="GO" id="GO:0006508">
    <property type="term" value="P:proteolysis"/>
    <property type="evidence" value="ECO:0007669"/>
    <property type="project" value="UniProtKB-KW"/>
</dbReference>
<dbReference type="SMART" id="SM00631">
    <property type="entry name" value="Zn_pept"/>
    <property type="match status" value="1"/>
</dbReference>
<keyword evidence="6" id="KW-0645">Protease</keyword>
<dbReference type="EMBL" id="JAKKPZ010000500">
    <property type="protein sequence ID" value="KAI1694526.1"/>
    <property type="molecule type" value="Genomic_DNA"/>
</dbReference>
<dbReference type="PANTHER" id="PTHR11705">
    <property type="entry name" value="PROTEASE FAMILY M14 CARBOXYPEPTIDASE A,B"/>
    <property type="match status" value="1"/>
</dbReference>
<dbReference type="PROSITE" id="PS00132">
    <property type="entry name" value="CARBOXYPEPT_ZN_1"/>
    <property type="match status" value="1"/>
</dbReference>
<evidence type="ECO:0000256" key="10">
    <source>
        <dbReference type="ARBA" id="ARBA00023049"/>
    </source>
</evidence>
<dbReference type="GO" id="GO:0005615">
    <property type="term" value="C:extracellular space"/>
    <property type="evidence" value="ECO:0007669"/>
    <property type="project" value="TreeGrafter"/>
</dbReference>
<organism evidence="15 16">
    <name type="scientific">Ditylenchus destructor</name>
    <dbReference type="NCBI Taxonomy" id="166010"/>
    <lineage>
        <taxon>Eukaryota</taxon>
        <taxon>Metazoa</taxon>
        <taxon>Ecdysozoa</taxon>
        <taxon>Nematoda</taxon>
        <taxon>Chromadorea</taxon>
        <taxon>Rhabditida</taxon>
        <taxon>Tylenchina</taxon>
        <taxon>Tylenchomorpha</taxon>
        <taxon>Sphaerularioidea</taxon>
        <taxon>Anguinidae</taxon>
        <taxon>Anguininae</taxon>
        <taxon>Ditylenchus</taxon>
    </lineage>
</organism>
<keyword evidence="4" id="KW-0964">Secreted</keyword>
<gene>
    <name evidence="15" type="ORF">DdX_20071</name>
</gene>
<feature type="active site" description="Proton donor/acceptor" evidence="13">
    <location>
        <position position="351"/>
    </location>
</feature>
<dbReference type="PRINTS" id="PR00765">
    <property type="entry name" value="CRBOXYPTASEA"/>
</dbReference>
<sequence>MPLIDVWSVRNAFPPTMDVLVAPDYADRFVNDLSKRGVKQIKLLKNDVQRDILREKRRCRRKRELAAPSEASLSKKLFSLDMYNRYGDIVSYLRELSAFSPNHTEFLNIGKSFEGRDLVGIKISGAPLHEKRKTVPPIVFIDAGIHAREWIAPAVAIYIIDKLVKSTLNKSEESYRWLQTFDFVIFPVINPDGYEYSMTKDRFWRKTRSRNITNSKWCVGADANRNWGYRWGEAGANRSPCSNIYAGSRPFSEPEMVAIRDYITENLTDLKIYISLHSFGHFFLSPWGYTDEKPHNYADQKMAAKLAVEAIKNLTGTEYNYGSIAELMYPASGTSIDYMQGAGVPYIYGIELAPEDVDDNYGFTLPPEFIEASGQEMMIALSKITEYARIHKRI</sequence>
<dbReference type="SUPFAM" id="SSF53187">
    <property type="entry name" value="Zn-dependent exopeptidases"/>
    <property type="match status" value="1"/>
</dbReference>
<keyword evidence="10" id="KW-0482">Metalloprotease</keyword>
<name>A0AAD4MLH1_9BILA</name>
<dbReference type="Pfam" id="PF00246">
    <property type="entry name" value="Peptidase_M14"/>
    <property type="match status" value="1"/>
</dbReference>
<proteinExistence type="inferred from homology"/>
<accession>A0AAD4MLH1</accession>
<comment type="similarity">
    <text evidence="3 13">Belongs to the peptidase M14 family.</text>
</comment>
<evidence type="ECO:0000256" key="11">
    <source>
        <dbReference type="ARBA" id="ARBA00023157"/>
    </source>
</evidence>
<keyword evidence="11" id="KW-1015">Disulfide bond</keyword>
<evidence type="ECO:0000256" key="7">
    <source>
        <dbReference type="ARBA" id="ARBA00022723"/>
    </source>
</evidence>
<dbReference type="FunFam" id="3.40.630.10:FF:000040">
    <property type="entry name" value="zinc carboxypeptidase"/>
    <property type="match status" value="1"/>
</dbReference>
<evidence type="ECO:0000256" key="1">
    <source>
        <dbReference type="ARBA" id="ARBA00001947"/>
    </source>
</evidence>
<dbReference type="AlphaFoldDB" id="A0AAD4MLH1"/>
<evidence type="ECO:0000256" key="8">
    <source>
        <dbReference type="ARBA" id="ARBA00022801"/>
    </source>
</evidence>
<dbReference type="CDD" id="cd03860">
    <property type="entry name" value="M14_CP_A-B_like"/>
    <property type="match status" value="1"/>
</dbReference>
<dbReference type="InterPro" id="IPR057246">
    <property type="entry name" value="CARBOXYPEPT_ZN_1"/>
</dbReference>
<evidence type="ECO:0000256" key="2">
    <source>
        <dbReference type="ARBA" id="ARBA00004613"/>
    </source>
</evidence>
<comment type="subcellular location">
    <subcellularLocation>
        <location evidence="2">Secreted</location>
    </subcellularLocation>
</comment>
<dbReference type="PROSITE" id="PS52035">
    <property type="entry name" value="PEPTIDASE_M14"/>
    <property type="match status" value="1"/>
</dbReference>
<evidence type="ECO:0000313" key="16">
    <source>
        <dbReference type="Proteomes" id="UP001201812"/>
    </source>
</evidence>
<evidence type="ECO:0000256" key="4">
    <source>
        <dbReference type="ARBA" id="ARBA00022525"/>
    </source>
</evidence>
<comment type="function">
    <text evidence="12">Involved in the digestion of the blood meal.</text>
</comment>
<dbReference type="Gene3D" id="3.40.630.10">
    <property type="entry name" value="Zn peptidases"/>
    <property type="match status" value="1"/>
</dbReference>
<dbReference type="PANTHER" id="PTHR11705:SF139">
    <property type="entry name" value="PEPTIDASE M14 CARBOXYPEPTIDASE A DOMAIN-CONTAINING PROTEIN"/>
    <property type="match status" value="1"/>
</dbReference>
<protein>
    <submittedName>
        <fullName evidence="15">Zinc carboxypeptidase domain-containing protein</fullName>
    </submittedName>
</protein>
<keyword evidence="7" id="KW-0479">Metal-binding</keyword>
<feature type="domain" description="Peptidase M14" evidence="14">
    <location>
        <begin position="82"/>
        <end position="388"/>
    </location>
</feature>
<evidence type="ECO:0000256" key="6">
    <source>
        <dbReference type="ARBA" id="ARBA00022670"/>
    </source>
</evidence>
<comment type="cofactor">
    <cofactor evidence="1">
        <name>Zn(2+)</name>
        <dbReference type="ChEBI" id="CHEBI:29105"/>
    </cofactor>
</comment>
<comment type="caution">
    <text evidence="15">The sequence shown here is derived from an EMBL/GenBank/DDBJ whole genome shotgun (WGS) entry which is preliminary data.</text>
</comment>
<keyword evidence="16" id="KW-1185">Reference proteome</keyword>
<keyword evidence="5 15" id="KW-0121">Carboxypeptidase</keyword>
<keyword evidence="9" id="KW-0862">Zinc</keyword>
<evidence type="ECO:0000256" key="3">
    <source>
        <dbReference type="ARBA" id="ARBA00005988"/>
    </source>
</evidence>